<dbReference type="PANTHER" id="PTHR24026:SF126">
    <property type="entry name" value="PROTOCADHERIN FAT 4"/>
    <property type="match status" value="1"/>
</dbReference>
<evidence type="ECO:0000256" key="3">
    <source>
        <dbReference type="ARBA" id="ARBA00022692"/>
    </source>
</evidence>
<feature type="domain" description="Cadherin" evidence="14">
    <location>
        <begin position="1165"/>
        <end position="1275"/>
    </location>
</feature>
<dbReference type="InterPro" id="IPR020894">
    <property type="entry name" value="Cadherin_CS"/>
</dbReference>
<dbReference type="Pfam" id="PF00028">
    <property type="entry name" value="Cadherin"/>
    <property type="match status" value="8"/>
</dbReference>
<dbReference type="CDD" id="cd11304">
    <property type="entry name" value="Cadherin_repeat"/>
    <property type="match status" value="12"/>
</dbReference>
<feature type="domain" description="Cadherin" evidence="14">
    <location>
        <begin position="847"/>
        <end position="948"/>
    </location>
</feature>
<evidence type="ECO:0000256" key="7">
    <source>
        <dbReference type="ARBA" id="ARBA00022889"/>
    </source>
</evidence>
<dbReference type="PANTHER" id="PTHR24026">
    <property type="entry name" value="FAT ATYPICAL CADHERIN-RELATED"/>
    <property type="match status" value="1"/>
</dbReference>
<evidence type="ECO:0000256" key="4">
    <source>
        <dbReference type="ARBA" id="ARBA00022729"/>
    </source>
</evidence>
<feature type="domain" description="Cadherin" evidence="14">
    <location>
        <begin position="639"/>
        <end position="738"/>
    </location>
</feature>
<dbReference type="Proteomes" id="UP000596742">
    <property type="component" value="Unassembled WGS sequence"/>
</dbReference>
<comment type="subcellular location">
    <subcellularLocation>
        <location evidence="1">Membrane</location>
        <topology evidence="1">Single-pass membrane protein</topology>
    </subcellularLocation>
</comment>
<keyword evidence="11" id="KW-0325">Glycoprotein</keyword>
<keyword evidence="9" id="KW-0472">Membrane</keyword>
<dbReference type="Gene3D" id="2.60.40.60">
    <property type="entry name" value="Cadherins"/>
    <property type="match status" value="14"/>
</dbReference>
<feature type="domain" description="Cadherin" evidence="14">
    <location>
        <begin position="283"/>
        <end position="406"/>
    </location>
</feature>
<dbReference type="InterPro" id="IPR015919">
    <property type="entry name" value="Cadherin-like_sf"/>
</dbReference>
<evidence type="ECO:0000313" key="15">
    <source>
        <dbReference type="EMBL" id="VDI20212.1"/>
    </source>
</evidence>
<feature type="region of interest" description="Disordered" evidence="13">
    <location>
        <begin position="1675"/>
        <end position="1710"/>
    </location>
</feature>
<evidence type="ECO:0000256" key="2">
    <source>
        <dbReference type="ARBA" id="ARBA00022536"/>
    </source>
</evidence>
<evidence type="ECO:0000256" key="11">
    <source>
        <dbReference type="ARBA" id="ARBA00023180"/>
    </source>
</evidence>
<proteinExistence type="predicted"/>
<dbReference type="EMBL" id="UYJE01003547">
    <property type="protein sequence ID" value="VDI20212.1"/>
    <property type="molecule type" value="Genomic_DNA"/>
</dbReference>
<dbReference type="PROSITE" id="PS50268">
    <property type="entry name" value="CADHERIN_2"/>
    <property type="match status" value="14"/>
</dbReference>
<dbReference type="GO" id="GO:0007156">
    <property type="term" value="P:homophilic cell adhesion via plasma membrane adhesion molecules"/>
    <property type="evidence" value="ECO:0007669"/>
    <property type="project" value="InterPro"/>
</dbReference>
<evidence type="ECO:0000256" key="12">
    <source>
        <dbReference type="PROSITE-ProRule" id="PRU00043"/>
    </source>
</evidence>
<dbReference type="SMART" id="SM00112">
    <property type="entry name" value="CA"/>
    <property type="match status" value="13"/>
</dbReference>
<keyword evidence="7" id="KW-0130">Cell adhesion</keyword>
<feature type="domain" description="Cadherin" evidence="14">
    <location>
        <begin position="48"/>
        <end position="149"/>
    </location>
</feature>
<feature type="domain" description="Cadherin" evidence="14">
    <location>
        <begin position="1276"/>
        <end position="1380"/>
    </location>
</feature>
<keyword evidence="8" id="KW-1133">Transmembrane helix</keyword>
<dbReference type="PRINTS" id="PR00205">
    <property type="entry name" value="CADHERIN"/>
</dbReference>
<organism evidence="15 16">
    <name type="scientific">Mytilus galloprovincialis</name>
    <name type="common">Mediterranean mussel</name>
    <dbReference type="NCBI Taxonomy" id="29158"/>
    <lineage>
        <taxon>Eukaryota</taxon>
        <taxon>Metazoa</taxon>
        <taxon>Spiralia</taxon>
        <taxon>Lophotrochozoa</taxon>
        <taxon>Mollusca</taxon>
        <taxon>Bivalvia</taxon>
        <taxon>Autobranchia</taxon>
        <taxon>Pteriomorphia</taxon>
        <taxon>Mytilida</taxon>
        <taxon>Mytiloidea</taxon>
        <taxon>Mytilidae</taxon>
        <taxon>Mytilinae</taxon>
        <taxon>Mytilus</taxon>
    </lineage>
</organism>
<keyword evidence="2" id="KW-0245">EGF-like domain</keyword>
<feature type="domain" description="Cadherin" evidence="14">
    <location>
        <begin position="950"/>
        <end position="1062"/>
    </location>
</feature>
<feature type="domain" description="Cadherin" evidence="14">
    <location>
        <begin position="739"/>
        <end position="846"/>
    </location>
</feature>
<reference evidence="15" key="1">
    <citation type="submission" date="2018-11" db="EMBL/GenBank/DDBJ databases">
        <authorList>
            <person name="Alioto T."/>
            <person name="Alioto T."/>
        </authorList>
    </citation>
    <scope>NUCLEOTIDE SEQUENCE</scope>
</reference>
<evidence type="ECO:0000256" key="6">
    <source>
        <dbReference type="ARBA" id="ARBA00022837"/>
    </source>
</evidence>
<accession>A0A8B6DLH2</accession>
<feature type="domain" description="Cadherin" evidence="14">
    <location>
        <begin position="1381"/>
        <end position="1489"/>
    </location>
</feature>
<feature type="domain" description="Cadherin" evidence="14">
    <location>
        <begin position="407"/>
        <end position="521"/>
    </location>
</feature>
<gene>
    <name evidence="15" type="ORF">MGAL_10B063064</name>
</gene>
<protein>
    <submittedName>
        <fullName evidence="15">Protocadherin Fat 4</fullName>
    </submittedName>
</protein>
<dbReference type="OrthoDB" id="10029135at2759"/>
<evidence type="ECO:0000256" key="5">
    <source>
        <dbReference type="ARBA" id="ARBA00022737"/>
    </source>
</evidence>
<feature type="domain" description="Cadherin" evidence="14">
    <location>
        <begin position="1059"/>
        <end position="1160"/>
    </location>
</feature>
<evidence type="ECO:0000259" key="14">
    <source>
        <dbReference type="PROSITE" id="PS50268"/>
    </source>
</evidence>
<keyword evidence="4" id="KW-0732">Signal</keyword>
<sequence>CETTAESDNSAGTPTIIVTLTEATFQELGDDPDKYIADTKINGILGGTDPDNGIRLEISRSSGTPFNINVTTQFSLESRAIIPPENTFSQRAFLRLISSLDRDGQTATTFDDTDVIEFQVKCTRVGSASSTFFLMTVDVQDTNDNSPVFSGTPYEASVNELSPIGTTVFRGIAAFDLDANTNKDINFGIMPGDGGILDGSQKFEIATPRLGYVSIRTVLDFEALNALGQTTYILNISATDQATDPLLRKTTYETLRLNILDGDDLGPVFVLDSCLQTANNVCFHPTYTTEITNGVIGGILTLRPGNNQAITTSIAAQDQDTLNAAIGFTIEETIPSGYANRFAISGSANSGKLYTASLSQVQAINRNTVQDLEIIIKATENTPNARFSRAIIKATIVRANNNPPVVSVSSVNGYINENSPIGTAPTSSDGSTLLRVTVTDGDLAPGEQGQYTLTVEGTTDFIVTPYPEGYIKLNINNLNYENSPNYLFTVRATEVGTASPRNGDTNVNVIVRDLNDNTPTFTSPSYATTTAEQDYANSPKLLVTVSATDDDSTLNGDIKFSIESVTNGGMNKFYITKNSGSTATQTAFITVNGSVVEGENYVIIVKAEDSALEPSNRRISTVPVSVEITGTGTRPPVIPASVYSLSISEGIPVGTSIFKVDATDPEGSALIYAITSGNNNGDFSINPNNGEILTAKALNREATPSYSIGLQVTDNTPLSDTATLQITITDVNDVTPVFDNSIYNFNVNEGLQPPANVGIVKANDSDAGPNGQIQYSIAPNSNTNSANLFTINANSGQITTVAVLDYEAKQFHEIVVQATDQGANPRIGTTTVRINVNDLQDEIPRFTNENYQATILETAPVNSLVVQVTAMDPDTQDSITYKFLSGNFAPFSIQANDGRITTNAALDFETTPQYIFTVTTQQGEGGGLSSTATVTVDVVDQNDFTPVISITPSGSVTVLETAGVGSELVRITATDGDPPGSANSDVTISIASVVPNSGNNLFYIDPKSPARLVISQALTGDSATQYTVTVSAVDGGASPNSASTTITVNVIRNTAPSFSPTFTTININSNQPTGTIGTFVAMDSDTRTEFNTLTYSLIPDNRVPNLFQIQSGGVLRLQTSLLSDDSTSYILTVIATDPPGLSATGTVTVNVTRNLHDPVWVLQNNQAAVTVEILETKPLLESVVRIRATDADTQAPYNTLTYTIVGDSTAQSYFRGVKQGGNQEFDLQLIRSPADNQNINTFSITVAVADGGNGSPPQNFVVTVNVKRNQAAPLFFNQTYYKEISEELNIGQEVLTVQANDADTEASFRTITYSIAASSDHGVDTYFSIVPNTGRINVKAGLAGSNSIFYNFIVQASDGSRTANAYVTIKILRNLQTPSFVITSHSATILETQQTGVAINLNPANFDVNDGDRGPPNNQINYRLLNNLDHFQITPQGVVSVKNSLVTSNPRSTSYQLSVQAYDLGDPSRSSSNTATITVNVIRNQAPVIQAQNLSPISETTPVSTNALFTVQATDADTSPEFNVITYSIYGPTEAFTYFTIDSTTGAVTLRQTLTGTTQTTFQIFVRATDNGFPALSDTEVFTLTVQRNLNPPQFAPLTYTAEIREDQQVGTGIGVTVMATDADNSEQSRHWEIAYKSECILEEADIWILDKVVKPQPDSSNFVTSCRGLGLQGSVLDRSHHPREPQTRTRAVQRDHDLNGDGPPTEWGVIGISHNCTHKKSSEMKQLREMEH</sequence>
<dbReference type="GO" id="GO:0005886">
    <property type="term" value="C:plasma membrane"/>
    <property type="evidence" value="ECO:0007669"/>
    <property type="project" value="UniProtKB-SubCell"/>
</dbReference>
<feature type="compositionally biased region" description="Basic and acidic residues" evidence="13">
    <location>
        <begin position="1678"/>
        <end position="1700"/>
    </location>
</feature>
<evidence type="ECO:0000313" key="16">
    <source>
        <dbReference type="Proteomes" id="UP000596742"/>
    </source>
</evidence>
<feature type="domain" description="Cadherin" evidence="14">
    <location>
        <begin position="150"/>
        <end position="269"/>
    </location>
</feature>
<evidence type="ECO:0000256" key="13">
    <source>
        <dbReference type="SAM" id="MobiDB-lite"/>
    </source>
</evidence>
<comment type="caution">
    <text evidence="15">The sequence shown here is derived from an EMBL/GenBank/DDBJ whole genome shotgun (WGS) entry which is preliminary data.</text>
</comment>
<evidence type="ECO:0000256" key="1">
    <source>
        <dbReference type="ARBA" id="ARBA00004167"/>
    </source>
</evidence>
<dbReference type="SUPFAM" id="SSF49313">
    <property type="entry name" value="Cadherin-like"/>
    <property type="match status" value="12"/>
</dbReference>
<dbReference type="FunFam" id="2.60.40.60:FF:000024">
    <property type="entry name" value="FAT atypical cadherin 3"/>
    <property type="match status" value="1"/>
</dbReference>
<evidence type="ECO:0000256" key="10">
    <source>
        <dbReference type="ARBA" id="ARBA00023157"/>
    </source>
</evidence>
<dbReference type="PROSITE" id="PS00232">
    <property type="entry name" value="CADHERIN_1"/>
    <property type="match status" value="2"/>
</dbReference>
<keyword evidence="10" id="KW-1015">Disulfide bond</keyword>
<keyword evidence="3" id="KW-0812">Transmembrane</keyword>
<dbReference type="InterPro" id="IPR002126">
    <property type="entry name" value="Cadherin-like_dom"/>
</dbReference>
<name>A0A8B6DLH2_MYTGA</name>
<feature type="non-terminal residue" evidence="15">
    <location>
        <position position="1733"/>
    </location>
</feature>
<dbReference type="FunFam" id="2.60.40.60:FF:000020">
    <property type="entry name" value="Dachsous cadherin-related 1b"/>
    <property type="match status" value="2"/>
</dbReference>
<keyword evidence="16" id="KW-1185">Reference proteome</keyword>
<keyword evidence="6 12" id="KW-0106">Calcium</keyword>
<keyword evidence="5" id="KW-0677">Repeat</keyword>
<evidence type="ECO:0000256" key="9">
    <source>
        <dbReference type="ARBA" id="ARBA00023136"/>
    </source>
</evidence>
<dbReference type="GO" id="GO:0005509">
    <property type="term" value="F:calcium ion binding"/>
    <property type="evidence" value="ECO:0007669"/>
    <property type="project" value="UniProtKB-UniRule"/>
</dbReference>
<feature type="domain" description="Cadherin" evidence="14">
    <location>
        <begin position="1497"/>
        <end position="1595"/>
    </location>
</feature>
<feature type="domain" description="Cadherin" evidence="14">
    <location>
        <begin position="522"/>
        <end position="638"/>
    </location>
</feature>
<evidence type="ECO:0000256" key="8">
    <source>
        <dbReference type="ARBA" id="ARBA00022989"/>
    </source>
</evidence>